<protein>
    <submittedName>
        <fullName evidence="1">Uncharacterized protein</fullName>
    </submittedName>
</protein>
<accession>G3HGQ8</accession>
<sequence>MLLLPLPSPLLVFSPSPRQSFSLKIIPKWVSVTPEPERPIAHPEYLILTCTPHPGPPFRVFSP</sequence>
<gene>
    <name evidence="1" type="ORF">I79_009798</name>
</gene>
<dbReference type="AlphaFoldDB" id="G3HGQ8"/>
<evidence type="ECO:0000313" key="1">
    <source>
        <dbReference type="EMBL" id="EGW05746.1"/>
    </source>
</evidence>
<reference evidence="2" key="1">
    <citation type="journal article" date="2011" name="Nat. Biotechnol.">
        <title>The genomic sequence of the Chinese hamster ovary (CHO)-K1 cell line.</title>
        <authorList>
            <person name="Xu X."/>
            <person name="Nagarajan H."/>
            <person name="Lewis N.E."/>
            <person name="Pan S."/>
            <person name="Cai Z."/>
            <person name="Liu X."/>
            <person name="Chen W."/>
            <person name="Xie M."/>
            <person name="Wang W."/>
            <person name="Hammond S."/>
            <person name="Andersen M.R."/>
            <person name="Neff N."/>
            <person name="Passarelli B."/>
            <person name="Koh W."/>
            <person name="Fan H.C."/>
            <person name="Wang J."/>
            <person name="Gui Y."/>
            <person name="Lee K.H."/>
            <person name="Betenbaugh M.J."/>
            <person name="Quake S.R."/>
            <person name="Famili I."/>
            <person name="Palsson B.O."/>
            <person name="Wang J."/>
        </authorList>
    </citation>
    <scope>NUCLEOTIDE SEQUENCE [LARGE SCALE GENOMIC DNA]</scope>
    <source>
        <strain evidence="2">CHO K1 cell line</strain>
    </source>
</reference>
<name>G3HGQ8_CRIGR</name>
<proteinExistence type="predicted"/>
<dbReference type="EMBL" id="JH000359">
    <property type="protein sequence ID" value="EGW05746.1"/>
    <property type="molecule type" value="Genomic_DNA"/>
</dbReference>
<organism evidence="1 2">
    <name type="scientific">Cricetulus griseus</name>
    <name type="common">Chinese hamster</name>
    <name type="synonym">Cricetulus barabensis griseus</name>
    <dbReference type="NCBI Taxonomy" id="10029"/>
    <lineage>
        <taxon>Eukaryota</taxon>
        <taxon>Metazoa</taxon>
        <taxon>Chordata</taxon>
        <taxon>Craniata</taxon>
        <taxon>Vertebrata</taxon>
        <taxon>Euteleostomi</taxon>
        <taxon>Mammalia</taxon>
        <taxon>Eutheria</taxon>
        <taxon>Euarchontoglires</taxon>
        <taxon>Glires</taxon>
        <taxon>Rodentia</taxon>
        <taxon>Myomorpha</taxon>
        <taxon>Muroidea</taxon>
        <taxon>Cricetidae</taxon>
        <taxon>Cricetinae</taxon>
        <taxon>Cricetulus</taxon>
    </lineage>
</organism>
<dbReference type="Proteomes" id="UP000001075">
    <property type="component" value="Unassembled WGS sequence"/>
</dbReference>
<evidence type="ECO:0000313" key="2">
    <source>
        <dbReference type="Proteomes" id="UP000001075"/>
    </source>
</evidence>
<dbReference type="InParanoid" id="G3HGQ8"/>